<proteinExistence type="predicted"/>
<accession>A0A392N871</accession>
<dbReference type="EMBL" id="LXQA010031208">
    <property type="protein sequence ID" value="MCH95976.1"/>
    <property type="molecule type" value="Genomic_DNA"/>
</dbReference>
<reference evidence="1 2" key="1">
    <citation type="journal article" date="2018" name="Front. Plant Sci.">
        <title>Red Clover (Trifolium pratense) and Zigzag Clover (T. medium) - A Picture of Genomic Similarities and Differences.</title>
        <authorList>
            <person name="Dluhosova J."/>
            <person name="Istvanek J."/>
            <person name="Nedelnik J."/>
            <person name="Repkova J."/>
        </authorList>
    </citation>
    <scope>NUCLEOTIDE SEQUENCE [LARGE SCALE GENOMIC DNA]</scope>
    <source>
        <strain evidence="2">cv. 10/8</strain>
        <tissue evidence="1">Leaf</tissue>
    </source>
</reference>
<keyword evidence="2" id="KW-1185">Reference proteome</keyword>
<dbReference type="Proteomes" id="UP000265520">
    <property type="component" value="Unassembled WGS sequence"/>
</dbReference>
<gene>
    <name evidence="1" type="ORF">A2U01_0016959</name>
</gene>
<evidence type="ECO:0000313" key="1">
    <source>
        <dbReference type="EMBL" id="MCH95976.1"/>
    </source>
</evidence>
<dbReference type="AlphaFoldDB" id="A0A392N871"/>
<evidence type="ECO:0000313" key="2">
    <source>
        <dbReference type="Proteomes" id="UP000265520"/>
    </source>
</evidence>
<comment type="caution">
    <text evidence="1">The sequence shown here is derived from an EMBL/GenBank/DDBJ whole genome shotgun (WGS) entry which is preliminary data.</text>
</comment>
<protein>
    <submittedName>
        <fullName evidence="1">Uncharacterized protein</fullName>
    </submittedName>
</protein>
<name>A0A392N871_9FABA</name>
<organism evidence="1 2">
    <name type="scientific">Trifolium medium</name>
    <dbReference type="NCBI Taxonomy" id="97028"/>
    <lineage>
        <taxon>Eukaryota</taxon>
        <taxon>Viridiplantae</taxon>
        <taxon>Streptophyta</taxon>
        <taxon>Embryophyta</taxon>
        <taxon>Tracheophyta</taxon>
        <taxon>Spermatophyta</taxon>
        <taxon>Magnoliopsida</taxon>
        <taxon>eudicotyledons</taxon>
        <taxon>Gunneridae</taxon>
        <taxon>Pentapetalae</taxon>
        <taxon>rosids</taxon>
        <taxon>fabids</taxon>
        <taxon>Fabales</taxon>
        <taxon>Fabaceae</taxon>
        <taxon>Papilionoideae</taxon>
        <taxon>50 kb inversion clade</taxon>
        <taxon>NPAAA clade</taxon>
        <taxon>Hologalegina</taxon>
        <taxon>IRL clade</taxon>
        <taxon>Trifolieae</taxon>
        <taxon>Trifolium</taxon>
    </lineage>
</organism>
<sequence length="117" mass="13525">GILEQQKLQNSGNLFEENQQNARSDIYKIVERTQILHQSLYFFTFPNIDLSRFWPNSDQADIGSTAKAIRKKNAAIKDTERLFPIKDLRLKATKLAETTPVRIIIHRRISTGISNRN</sequence>
<feature type="non-terminal residue" evidence="1">
    <location>
        <position position="1"/>
    </location>
</feature>